<dbReference type="KEGG" id="pcw:110223306"/>
<dbReference type="Proteomes" id="UP000515140">
    <property type="component" value="Unplaced"/>
</dbReference>
<proteinExistence type="predicted"/>
<dbReference type="InParanoid" id="A0A6P5M130"/>
<gene>
    <name evidence="3" type="primary">LOC110223306</name>
</gene>
<protein>
    <submittedName>
        <fullName evidence="3">Uncharacterized protein LOC110223306</fullName>
    </submittedName>
</protein>
<feature type="region of interest" description="Disordered" evidence="1">
    <location>
        <begin position="1"/>
        <end position="51"/>
    </location>
</feature>
<evidence type="ECO:0000313" key="3">
    <source>
        <dbReference type="RefSeq" id="XP_020864385.1"/>
    </source>
</evidence>
<keyword evidence="2" id="KW-1185">Reference proteome</keyword>
<feature type="compositionally biased region" description="Polar residues" evidence="1">
    <location>
        <begin position="7"/>
        <end position="27"/>
    </location>
</feature>
<dbReference type="GeneID" id="110223306"/>
<accession>A0A6P5M130</accession>
<name>A0A6P5M130_PHACI</name>
<feature type="region of interest" description="Disordered" evidence="1">
    <location>
        <begin position="69"/>
        <end position="109"/>
    </location>
</feature>
<evidence type="ECO:0000313" key="2">
    <source>
        <dbReference type="Proteomes" id="UP000515140"/>
    </source>
</evidence>
<dbReference type="RefSeq" id="XP_020864385.1">
    <property type="nucleotide sequence ID" value="XM_021008726.1"/>
</dbReference>
<evidence type="ECO:0000256" key="1">
    <source>
        <dbReference type="SAM" id="MobiDB-lite"/>
    </source>
</evidence>
<feature type="compositionally biased region" description="Low complexity" evidence="1">
    <location>
        <begin position="77"/>
        <end position="88"/>
    </location>
</feature>
<dbReference type="AlphaFoldDB" id="A0A6P5M130"/>
<organism evidence="2 3">
    <name type="scientific">Phascolarctos cinereus</name>
    <name type="common">Koala</name>
    <dbReference type="NCBI Taxonomy" id="38626"/>
    <lineage>
        <taxon>Eukaryota</taxon>
        <taxon>Metazoa</taxon>
        <taxon>Chordata</taxon>
        <taxon>Craniata</taxon>
        <taxon>Vertebrata</taxon>
        <taxon>Euteleostomi</taxon>
        <taxon>Mammalia</taxon>
        <taxon>Metatheria</taxon>
        <taxon>Diprotodontia</taxon>
        <taxon>Phascolarctidae</taxon>
        <taxon>Phascolarctos</taxon>
    </lineage>
</organism>
<reference evidence="3" key="1">
    <citation type="submission" date="2025-08" db="UniProtKB">
        <authorList>
            <consortium name="RefSeq"/>
        </authorList>
    </citation>
    <scope>IDENTIFICATION</scope>
    <source>
        <tissue evidence="3">Spleen</tissue>
    </source>
</reference>
<sequence length="249" mass="26526">MDPKNPSPRQANRWTTEAPTAHSSTEATDGFGHRLAGGGFDGSANSHPLPRWPDPGRCRHCHSCGLTDSSGPGEGGASPASEPRLPALPTLPPPLRLKHTSPSSQTEVPPSWLSALQMLLLPPAAARSRHRCCCYHRKVLDGRGGALIQSVPLTATASSFLFPPTAASLPPGGDKNVWELRGGTGPSHTQLSPESRLQWPSCVLCPGNHDACTRSSWRKKDPAMCLIDSSERGLPVNMVFCRPSNPVNC</sequence>